<organism evidence="1 2">
    <name type="scientific">Metamycoplasma hominis</name>
    <name type="common">Mycoplasma hominis</name>
    <dbReference type="NCBI Taxonomy" id="2098"/>
    <lineage>
        <taxon>Bacteria</taxon>
        <taxon>Bacillati</taxon>
        <taxon>Mycoplasmatota</taxon>
        <taxon>Mycoplasmoidales</taxon>
        <taxon>Metamycoplasmataceae</taxon>
        <taxon>Metamycoplasma</taxon>
    </lineage>
</organism>
<reference evidence="1 2" key="1">
    <citation type="submission" date="2014-08" db="EMBL/GenBank/DDBJ databases">
        <authorList>
            <person name="Kuleshov K."/>
            <person name="Dedkov V."/>
            <person name="Markelov M."/>
            <person name="Pimkina E."/>
        </authorList>
    </citation>
    <scope>NUCLEOTIDE SEQUENCE [LARGE SCALE GENOMIC DNA]</scope>
    <source>
        <strain evidence="2">TOA</strain>
    </source>
</reference>
<evidence type="ECO:0000313" key="1">
    <source>
        <dbReference type="EMBL" id="AYN65458.1"/>
    </source>
</evidence>
<protein>
    <submittedName>
        <fullName evidence="1">DUF2714 domain-containing protein</fullName>
    </submittedName>
</protein>
<sequence>MKKKDNNPLLSYFDVFKEYKEHESSQDLITFDEMISTVLFNNNLGFNSPIYLDFISKIDLAFKNKYDILLKDFNITFNLNLKFSQEVLVPIITTKNYSANNAIDLTASSDIKYQEFLNSYNAEIKKLLALKKSIKIFPHVILFHSELKNDLVLLFSEKVVAVVTKEQ</sequence>
<dbReference type="EMBL" id="CP033021">
    <property type="protein sequence ID" value="AYN65458.1"/>
    <property type="molecule type" value="Genomic_DNA"/>
</dbReference>
<name>A0A454C9U4_METHO</name>
<proteinExistence type="predicted"/>
<dbReference type="InterPro" id="IPR021222">
    <property type="entry name" value="DUF2714"/>
</dbReference>
<dbReference type="Pfam" id="PF10896">
    <property type="entry name" value="DUF2714"/>
    <property type="match status" value="1"/>
</dbReference>
<dbReference type="AlphaFoldDB" id="A0A454C9U4"/>
<dbReference type="RefSeq" id="WP_036439154.1">
    <property type="nucleotide sequence ID" value="NZ_CP011538.1"/>
</dbReference>
<gene>
    <name evidence="1" type="ORF">KN71_002005</name>
</gene>
<dbReference type="Proteomes" id="UP000029712">
    <property type="component" value="Chromosome"/>
</dbReference>
<accession>A0A454C9U4</accession>
<evidence type="ECO:0000313" key="2">
    <source>
        <dbReference type="Proteomes" id="UP000029712"/>
    </source>
</evidence>
<dbReference type="OrthoDB" id="398973at2"/>
<reference evidence="1 2" key="2">
    <citation type="submission" date="2018-10" db="EMBL/GenBank/DDBJ databases">
        <title>Detection and isolation of Mycoplasma hominis as a predominant microorganism from pelvic cavity of patient with salpingitis and tubo-ovarian abscess.</title>
        <authorList>
            <person name="Guschin A.E."/>
            <person name="Khayrullina G.A."/>
            <person name="Rakovskaya I.V."/>
            <person name="Shelenkov A.A."/>
            <person name="Shagin D.A."/>
        </authorList>
    </citation>
    <scope>NUCLEOTIDE SEQUENCE [LARGE SCALE GENOMIC DNA]</scope>
    <source>
        <strain evidence="2">TOA</strain>
    </source>
</reference>